<dbReference type="Pfam" id="PF07714">
    <property type="entry name" value="PK_Tyr_Ser-Thr"/>
    <property type="match status" value="1"/>
</dbReference>
<name>A0A8T1N9G0_CARIL</name>
<dbReference type="InterPro" id="IPR008271">
    <property type="entry name" value="Ser/Thr_kinase_AS"/>
</dbReference>
<keyword evidence="2" id="KW-0808">Transferase</keyword>
<evidence type="ECO:0000313" key="8">
    <source>
        <dbReference type="Proteomes" id="UP000811609"/>
    </source>
</evidence>
<dbReference type="CDD" id="cd14066">
    <property type="entry name" value="STKc_IRAK"/>
    <property type="match status" value="1"/>
</dbReference>
<feature type="domain" description="Protein kinase" evidence="6">
    <location>
        <begin position="56"/>
        <end position="342"/>
    </location>
</feature>
<evidence type="ECO:0000313" key="7">
    <source>
        <dbReference type="EMBL" id="KAG6625694.1"/>
    </source>
</evidence>
<dbReference type="AlphaFoldDB" id="A0A8T1N9G0"/>
<reference evidence="7" key="1">
    <citation type="submission" date="2020-12" db="EMBL/GenBank/DDBJ databases">
        <title>WGS assembly of Carya illinoinensis cv. Pawnee.</title>
        <authorList>
            <person name="Platts A."/>
            <person name="Shu S."/>
            <person name="Wright S."/>
            <person name="Barry K."/>
            <person name="Edger P."/>
            <person name="Pires J.C."/>
            <person name="Schmutz J."/>
        </authorList>
    </citation>
    <scope>NUCLEOTIDE SEQUENCE</scope>
    <source>
        <tissue evidence="7">Leaf</tissue>
    </source>
</reference>
<dbReference type="InterPro" id="IPR001245">
    <property type="entry name" value="Ser-Thr/Tyr_kinase_cat_dom"/>
</dbReference>
<keyword evidence="8" id="KW-1185">Reference proteome</keyword>
<evidence type="ECO:0000256" key="3">
    <source>
        <dbReference type="ARBA" id="ARBA00022741"/>
    </source>
</evidence>
<dbReference type="PANTHER" id="PTHR27002">
    <property type="entry name" value="RECEPTOR-LIKE SERINE/THREONINE-PROTEIN KINASE SD1-8"/>
    <property type="match status" value="1"/>
</dbReference>
<dbReference type="PROSITE" id="PS00108">
    <property type="entry name" value="PROTEIN_KINASE_ST"/>
    <property type="match status" value="1"/>
</dbReference>
<evidence type="ECO:0000256" key="5">
    <source>
        <dbReference type="ARBA" id="ARBA00022840"/>
    </source>
</evidence>
<dbReference type="SMART" id="SM00220">
    <property type="entry name" value="S_TKc"/>
    <property type="match status" value="1"/>
</dbReference>
<dbReference type="FunFam" id="3.30.200.20:FF:000951">
    <property type="entry name" value="Uncharacterized protein"/>
    <property type="match status" value="1"/>
</dbReference>
<dbReference type="PROSITE" id="PS50011">
    <property type="entry name" value="PROTEIN_KINASE_DOM"/>
    <property type="match status" value="1"/>
</dbReference>
<keyword evidence="5" id="KW-0067">ATP-binding</keyword>
<dbReference type="InterPro" id="IPR000719">
    <property type="entry name" value="Prot_kinase_dom"/>
</dbReference>
<evidence type="ECO:0000256" key="2">
    <source>
        <dbReference type="ARBA" id="ARBA00022679"/>
    </source>
</evidence>
<evidence type="ECO:0000256" key="1">
    <source>
        <dbReference type="ARBA" id="ARBA00022527"/>
    </source>
</evidence>
<comment type="caution">
    <text evidence="7">The sequence shown here is derived from an EMBL/GenBank/DDBJ whole genome shotgun (WGS) entry which is preliminary data.</text>
</comment>
<dbReference type="GO" id="GO:0005886">
    <property type="term" value="C:plasma membrane"/>
    <property type="evidence" value="ECO:0007669"/>
    <property type="project" value="TreeGrafter"/>
</dbReference>
<dbReference type="GO" id="GO:0004674">
    <property type="term" value="F:protein serine/threonine kinase activity"/>
    <property type="evidence" value="ECO:0007669"/>
    <property type="project" value="UniProtKB-KW"/>
</dbReference>
<protein>
    <recommendedName>
        <fullName evidence="6">Protein kinase domain-containing protein</fullName>
    </recommendedName>
</protein>
<sequence>MSTIACYFQGRGSIDSVKRFLHKVKNNISSAEDFNSNASNLQVFSYSSIRAATNDFSSENKLGEGGYGPVYKGNLQKGREIAAKRLSRTSNQVLEEFKNEVMLTARLQHVNLVRVLGYCTERDEKILIYEYMPNQSLDLYLFDPTRRLLLDWRKRVHIIEGIAQGLLYLQEYSNFTIIHRDLKASNILLDNDMNPKISDFGMARIFKKDEHEARTGRIVGTYGCIPPEYVRKGIYSTKYDVYSFGVLLLQIISGKRNTCYYGTHGNLNLLEYAYQLWKEGEAFEFVDPSLDDTSSSCKLLKCMQVALLCVQEKPVDRPTMLEVSSMLKNDAGTIGSPKKPAFSIQRDENRKEIVFCRRTCVQSMK</sequence>
<evidence type="ECO:0000259" key="6">
    <source>
        <dbReference type="PROSITE" id="PS50011"/>
    </source>
</evidence>
<keyword evidence="3" id="KW-0547">Nucleotide-binding</keyword>
<dbReference type="Proteomes" id="UP000811609">
    <property type="component" value="Chromosome 16"/>
</dbReference>
<dbReference type="EMBL" id="CM031824">
    <property type="protein sequence ID" value="KAG6625694.1"/>
    <property type="molecule type" value="Genomic_DNA"/>
</dbReference>
<dbReference type="FunFam" id="1.10.510.10:FF:001964">
    <property type="entry name" value="Uncharacterized protein"/>
    <property type="match status" value="1"/>
</dbReference>
<accession>A0A8T1N9G0</accession>
<keyword evidence="4" id="KW-0418">Kinase</keyword>
<proteinExistence type="predicted"/>
<dbReference type="PANTHER" id="PTHR27002:SF559">
    <property type="entry name" value="CYSTEINE-RICH RLK (RECEPTOR-LIKE KINASE) PROTEIN"/>
    <property type="match status" value="1"/>
</dbReference>
<dbReference type="GO" id="GO:0005524">
    <property type="term" value="F:ATP binding"/>
    <property type="evidence" value="ECO:0007669"/>
    <property type="project" value="UniProtKB-KW"/>
</dbReference>
<keyword evidence="1" id="KW-0723">Serine/threonine-protein kinase</keyword>
<gene>
    <name evidence="7" type="ORF">CIPAW_16G116100</name>
</gene>
<organism evidence="7 8">
    <name type="scientific">Carya illinoinensis</name>
    <name type="common">Pecan</name>
    <dbReference type="NCBI Taxonomy" id="32201"/>
    <lineage>
        <taxon>Eukaryota</taxon>
        <taxon>Viridiplantae</taxon>
        <taxon>Streptophyta</taxon>
        <taxon>Embryophyta</taxon>
        <taxon>Tracheophyta</taxon>
        <taxon>Spermatophyta</taxon>
        <taxon>Magnoliopsida</taxon>
        <taxon>eudicotyledons</taxon>
        <taxon>Gunneridae</taxon>
        <taxon>Pentapetalae</taxon>
        <taxon>rosids</taxon>
        <taxon>fabids</taxon>
        <taxon>Fagales</taxon>
        <taxon>Juglandaceae</taxon>
        <taxon>Carya</taxon>
    </lineage>
</organism>
<evidence type="ECO:0000256" key="4">
    <source>
        <dbReference type="ARBA" id="ARBA00022777"/>
    </source>
</evidence>